<dbReference type="InterPro" id="IPR057881">
    <property type="entry name" value="ICE1_C"/>
</dbReference>
<keyword evidence="3" id="KW-1185">Reference proteome</keyword>
<feature type="compositionally biased region" description="Basic and acidic residues" evidence="1">
    <location>
        <begin position="742"/>
        <end position="757"/>
    </location>
</feature>
<evidence type="ECO:0000256" key="1">
    <source>
        <dbReference type="SAM" id="MobiDB-lite"/>
    </source>
</evidence>
<reference evidence="4" key="1">
    <citation type="submission" date="2025-08" db="UniProtKB">
        <authorList>
            <consortium name="RefSeq"/>
        </authorList>
    </citation>
    <scope>IDENTIFICATION</scope>
    <source>
        <strain evidence="4">Wakin</strain>
        <tissue evidence="4">Muscle</tissue>
    </source>
</reference>
<dbReference type="PANTHER" id="PTHR11852:SF4">
    <property type="entry name" value="LITTLE ELONGATION COMPLEX SUBUNIT 1"/>
    <property type="match status" value="1"/>
</dbReference>
<dbReference type="OrthoDB" id="2238957at2759"/>
<feature type="region of interest" description="Disordered" evidence="1">
    <location>
        <begin position="429"/>
        <end position="466"/>
    </location>
</feature>
<dbReference type="Pfam" id="PF25817">
    <property type="entry name" value="ICE1_C"/>
    <property type="match status" value="1"/>
</dbReference>
<dbReference type="RefSeq" id="XP_026140619.1">
    <property type="nucleotide sequence ID" value="XM_026284834.1"/>
</dbReference>
<accession>A0A6P6R4C4</accession>
<gene>
    <name evidence="4" type="primary">ice1</name>
</gene>
<feature type="region of interest" description="Disordered" evidence="1">
    <location>
        <begin position="1070"/>
        <end position="1106"/>
    </location>
</feature>
<evidence type="ECO:0000313" key="3">
    <source>
        <dbReference type="Proteomes" id="UP000515129"/>
    </source>
</evidence>
<evidence type="ECO:0000313" key="4">
    <source>
        <dbReference type="RefSeq" id="XP_026140619.1"/>
    </source>
</evidence>
<feature type="compositionally biased region" description="Polar residues" evidence="1">
    <location>
        <begin position="319"/>
        <end position="339"/>
    </location>
</feature>
<dbReference type="Proteomes" id="UP000515129">
    <property type="component" value="Chromosome 16"/>
</dbReference>
<feature type="region of interest" description="Disordered" evidence="1">
    <location>
        <begin position="307"/>
        <end position="375"/>
    </location>
</feature>
<feature type="domain" description="Little elongation complex subunit 1 C-terminal" evidence="2">
    <location>
        <begin position="1329"/>
        <end position="1518"/>
    </location>
</feature>
<feature type="region of interest" description="Disordered" evidence="1">
    <location>
        <begin position="139"/>
        <end position="164"/>
    </location>
</feature>
<proteinExistence type="predicted"/>
<feature type="compositionally biased region" description="Polar residues" evidence="1">
    <location>
        <begin position="456"/>
        <end position="466"/>
    </location>
</feature>
<dbReference type="GeneID" id="113116597"/>
<sequence length="1527" mass="170095">MMPGENQSKTAGIASEATNGTCQNCIVLNQSLDEYVAALLTLKQKIVDTDHLLSEYKEKCDELQKSQRESSKLHKQLDEVLLKLEPLEKQTVEYEQMKTELEKTKTALTSYQQRCEDVDRLKSEKAHALTLKEKVEESLRQAEDTVQRQNLENEKLKTEKKSLEEDLQKTQDSLRKYIQTAEEHENLKLENAKTLILKGNLENDVLVLKEANFQQDNEIIVLKNEKRRLEEILYTTQERLGKLEELFNKEKRSKSSQTDAEPLIDKGKVRMLLEELWHCVESSHSQENLFLAGEEATPLKNQLQRISSQPLPNSPLKIQISQSFPGNPSPETLLQSSKHSTPKTPPEVNRPKSSQKLMKQKNDKHFSISSRKRKVSSDVLEHENSWTEDATKSLLKETTVGVGDDFFGDYSVDLQDIKEWFKPLPAALSPVHSPSTELVSVNDDQPMSNTKEEYQTHNGKQEGQSSLHKAILQNNVQLEPSDIEDQKSLLKEEGEKSSLLLSPDTHVKEVVSADNIAKPLSDSHHMDVEDVFDVMHGCMGSTTSQTANSGIGNGHSVESSLENVSTQTAVGIPLMNQNGERTELEDTKTANNLKSALENSDMQQHVETELVHTSSVHTAECETPQVQKVPNVPLASNVKIISTLNVNYIKSDSVENKTSKNSVPLEMKTVADISTRDIQKKLAEKADQSEEDNNLKPTESQKSLDVRKNEGACSSRPSKDEESSSEDEGFFGLMRKVRGVHSRSEGRIPSEELDHVSRNKQCSTAKQMSKDEPLEFISEIRALSHSGLSTVIMESENEKNSECPENDKTVQNMCKLMSHKFKDTKEKEFDSPRKTLVQMKNESYQQVDGMSADTHSPSVENVVSDIYNNKEISGDSAVNSLEDTRTLCQDTLDPEYTTFEKGGSISLVPGLNIKTHITPTSCLSLGRVRTEMGPPLPPVVMPLTATPPRFGKHHTPLKPTLVPSRLPVDEPTVPSATVFDSALPDSSKISPCLTTPSPSCGVPSSPLQFGSATPKHAVPVPGRLPSSALSSSPPAASQENSMQMLDTMYPELSARARTLNILRGNVNLTRAGNENGTSPPPVNQISGNKTISSSSTAFTKTEQKPKRTGVNILLPKSAKRLRLDNCSPAPPGVASPAEQVMDHQTVIKRESIKSNQEILSNKEKQRIEKDETNDINCQISEVLAKVGLSCFDVLPVVKSHVFIGRISQVPILIDEEKAVIADFCVNQSSAEKLISAILTKLKTEKNILSYDNVQALCRVYTGLCRQIGDYQKAHAFAYSILKEDFPNASKLILFMVTTWPSVLFHETSLCKAIHTVTKLKAEDDILEYLTKYLHWDKSPPDDIHKLISSTLKALQEDKDLTFQKHDRHGHDLCPTAWEYIHTLDLLCAHMKWKWTHDYVIGKELWPIMNTWVTQSRLQQTPVRDVSVAAVLRLIGRLGQLGMRQMLCKSVQNVAKAVNLFGKHGITEGVPNEVQLSAVYAIYDLAPCNPKDALEALASWRSETTQPVPSAVTSCITQIGSLCRQIKS</sequence>
<dbReference type="CTD" id="23379"/>
<protein>
    <submittedName>
        <fullName evidence="4">Little elongation complex subunit 1</fullName>
    </submittedName>
</protein>
<dbReference type="PANTHER" id="PTHR11852">
    <property type="entry name" value="PLATELET-ACTIVATING FACTOR ACETYLHYDROLASE"/>
    <property type="match status" value="1"/>
</dbReference>
<feature type="region of interest" description="Disordered" evidence="1">
    <location>
        <begin position="681"/>
        <end position="770"/>
    </location>
</feature>
<feature type="compositionally biased region" description="Polar residues" evidence="1">
    <location>
        <begin position="1070"/>
        <end position="1100"/>
    </location>
</feature>
<organism evidence="3 4">
    <name type="scientific">Carassius auratus</name>
    <name type="common">Goldfish</name>
    <dbReference type="NCBI Taxonomy" id="7957"/>
    <lineage>
        <taxon>Eukaryota</taxon>
        <taxon>Metazoa</taxon>
        <taxon>Chordata</taxon>
        <taxon>Craniata</taxon>
        <taxon>Vertebrata</taxon>
        <taxon>Euteleostomi</taxon>
        <taxon>Actinopterygii</taxon>
        <taxon>Neopterygii</taxon>
        <taxon>Teleostei</taxon>
        <taxon>Ostariophysi</taxon>
        <taxon>Cypriniformes</taxon>
        <taxon>Cyprinidae</taxon>
        <taxon>Cyprininae</taxon>
        <taxon>Carassius</taxon>
    </lineage>
</organism>
<dbReference type="KEGG" id="caua:113116597"/>
<feature type="region of interest" description="Disordered" evidence="1">
    <location>
        <begin position="996"/>
        <end position="1039"/>
    </location>
</feature>
<feature type="compositionally biased region" description="Polar residues" evidence="1">
    <location>
        <begin position="432"/>
        <end position="449"/>
    </location>
</feature>
<feature type="compositionally biased region" description="Low complexity" evidence="1">
    <location>
        <begin position="1024"/>
        <end position="1037"/>
    </location>
</feature>
<evidence type="ECO:0000259" key="2">
    <source>
        <dbReference type="Pfam" id="PF25817"/>
    </source>
</evidence>
<name>A0A6P6R4C4_CARAU</name>